<accession>A0A9P4H208</accession>
<evidence type="ECO:0000313" key="3">
    <source>
        <dbReference type="Proteomes" id="UP000799777"/>
    </source>
</evidence>
<keyword evidence="1" id="KW-0812">Transmembrane</keyword>
<proteinExistence type="predicted"/>
<reference evidence="2" key="1">
    <citation type="journal article" date="2020" name="Stud. Mycol.">
        <title>101 Dothideomycetes genomes: a test case for predicting lifestyles and emergence of pathogens.</title>
        <authorList>
            <person name="Haridas S."/>
            <person name="Albert R."/>
            <person name="Binder M."/>
            <person name="Bloem J."/>
            <person name="Labutti K."/>
            <person name="Salamov A."/>
            <person name="Andreopoulos B."/>
            <person name="Baker S."/>
            <person name="Barry K."/>
            <person name="Bills G."/>
            <person name="Bluhm B."/>
            <person name="Cannon C."/>
            <person name="Castanera R."/>
            <person name="Culley D."/>
            <person name="Daum C."/>
            <person name="Ezra D."/>
            <person name="Gonzalez J."/>
            <person name="Henrissat B."/>
            <person name="Kuo A."/>
            <person name="Liang C."/>
            <person name="Lipzen A."/>
            <person name="Lutzoni F."/>
            <person name="Magnuson J."/>
            <person name="Mondo S."/>
            <person name="Nolan M."/>
            <person name="Ohm R."/>
            <person name="Pangilinan J."/>
            <person name="Park H.-J."/>
            <person name="Ramirez L."/>
            <person name="Alfaro M."/>
            <person name="Sun H."/>
            <person name="Tritt A."/>
            <person name="Yoshinaga Y."/>
            <person name="Zwiers L.-H."/>
            <person name="Turgeon B."/>
            <person name="Goodwin S."/>
            <person name="Spatafora J."/>
            <person name="Crous P."/>
            <person name="Grigoriev I."/>
        </authorList>
    </citation>
    <scope>NUCLEOTIDE SEQUENCE</scope>
    <source>
        <strain evidence="2">CBS 110217</strain>
    </source>
</reference>
<protein>
    <submittedName>
        <fullName evidence="2">Uncharacterized protein</fullName>
    </submittedName>
</protein>
<dbReference type="Proteomes" id="UP000799777">
    <property type="component" value="Unassembled WGS sequence"/>
</dbReference>
<feature type="transmembrane region" description="Helical" evidence="1">
    <location>
        <begin position="42"/>
        <end position="61"/>
    </location>
</feature>
<evidence type="ECO:0000256" key="1">
    <source>
        <dbReference type="SAM" id="Phobius"/>
    </source>
</evidence>
<organism evidence="2 3">
    <name type="scientific">Setomelanomma holmii</name>
    <dbReference type="NCBI Taxonomy" id="210430"/>
    <lineage>
        <taxon>Eukaryota</taxon>
        <taxon>Fungi</taxon>
        <taxon>Dikarya</taxon>
        <taxon>Ascomycota</taxon>
        <taxon>Pezizomycotina</taxon>
        <taxon>Dothideomycetes</taxon>
        <taxon>Pleosporomycetidae</taxon>
        <taxon>Pleosporales</taxon>
        <taxon>Pleosporineae</taxon>
        <taxon>Phaeosphaeriaceae</taxon>
        <taxon>Setomelanomma</taxon>
    </lineage>
</organism>
<comment type="caution">
    <text evidence="2">The sequence shown here is derived from an EMBL/GenBank/DDBJ whole genome shotgun (WGS) entry which is preliminary data.</text>
</comment>
<gene>
    <name evidence="2" type="ORF">EK21DRAFT_92681</name>
</gene>
<dbReference type="EMBL" id="ML978249">
    <property type="protein sequence ID" value="KAF2026140.1"/>
    <property type="molecule type" value="Genomic_DNA"/>
</dbReference>
<name>A0A9P4H208_9PLEO</name>
<keyword evidence="3" id="KW-1185">Reference proteome</keyword>
<feature type="transmembrane region" description="Helical" evidence="1">
    <location>
        <begin position="67"/>
        <end position="90"/>
    </location>
</feature>
<dbReference type="AlphaFoldDB" id="A0A9P4H208"/>
<keyword evidence="1" id="KW-0472">Membrane</keyword>
<evidence type="ECO:0000313" key="2">
    <source>
        <dbReference type="EMBL" id="KAF2026140.1"/>
    </source>
</evidence>
<keyword evidence="1" id="KW-1133">Transmembrane helix</keyword>
<sequence length="163" mass="17638">MSLSWLDGIVRTTPPSLGTVCSACFLVGVCSHGCSTNSSLHFLSLLATSYVVIGYLIWRWATQEGTDISICCYLACGALVAISVVGWLAARTLERKFASWATRVCAAYAASKAFRRTKVPRPSLLTAFAVGAIDDGRKQTEWVAEETGDLIPVEVLSWKDVND</sequence>